<dbReference type="Proteomes" id="UP000826195">
    <property type="component" value="Unassembled WGS sequence"/>
</dbReference>
<feature type="compositionally biased region" description="Low complexity" evidence="1">
    <location>
        <begin position="245"/>
        <end position="259"/>
    </location>
</feature>
<proteinExistence type="predicted"/>
<evidence type="ECO:0000313" key="2">
    <source>
        <dbReference type="EMBL" id="KAH0533795.1"/>
    </source>
</evidence>
<feature type="region of interest" description="Disordered" evidence="1">
    <location>
        <begin position="234"/>
        <end position="268"/>
    </location>
</feature>
<gene>
    <name evidence="2" type="ORF">KQX54_001126</name>
</gene>
<dbReference type="EMBL" id="JAHXZJ010002983">
    <property type="protein sequence ID" value="KAH0533795.1"/>
    <property type="molecule type" value="Genomic_DNA"/>
</dbReference>
<dbReference type="AlphaFoldDB" id="A0AAV7HU02"/>
<evidence type="ECO:0000313" key="3">
    <source>
        <dbReference type="Proteomes" id="UP000826195"/>
    </source>
</evidence>
<feature type="compositionally biased region" description="Polar residues" evidence="1">
    <location>
        <begin position="107"/>
        <end position="117"/>
    </location>
</feature>
<comment type="caution">
    <text evidence="2">The sequence shown here is derived from an EMBL/GenBank/DDBJ whole genome shotgun (WGS) entry which is preliminary data.</text>
</comment>
<reference evidence="2 3" key="1">
    <citation type="journal article" date="2021" name="J. Hered.">
        <title>A chromosome-level genome assembly of the parasitoid wasp, Cotesia glomerata (Hymenoptera: Braconidae).</title>
        <authorList>
            <person name="Pinto B.J."/>
            <person name="Weis J.J."/>
            <person name="Gamble T."/>
            <person name="Ode P.J."/>
            <person name="Paul R."/>
            <person name="Zaspel J.M."/>
        </authorList>
    </citation>
    <scope>NUCLEOTIDE SEQUENCE [LARGE SCALE GENOMIC DNA]</scope>
    <source>
        <strain evidence="2">CgM1</strain>
    </source>
</reference>
<protein>
    <submittedName>
        <fullName evidence="2">Uncharacterized protein</fullName>
    </submittedName>
</protein>
<keyword evidence="3" id="KW-1185">Reference proteome</keyword>
<accession>A0AAV7HU02</accession>
<organism evidence="2 3">
    <name type="scientific">Cotesia glomerata</name>
    <name type="common">Lepidopteran parasitic wasp</name>
    <name type="synonym">Apanteles glomeratus</name>
    <dbReference type="NCBI Taxonomy" id="32391"/>
    <lineage>
        <taxon>Eukaryota</taxon>
        <taxon>Metazoa</taxon>
        <taxon>Ecdysozoa</taxon>
        <taxon>Arthropoda</taxon>
        <taxon>Hexapoda</taxon>
        <taxon>Insecta</taxon>
        <taxon>Pterygota</taxon>
        <taxon>Neoptera</taxon>
        <taxon>Endopterygota</taxon>
        <taxon>Hymenoptera</taxon>
        <taxon>Apocrita</taxon>
        <taxon>Ichneumonoidea</taxon>
        <taxon>Braconidae</taxon>
        <taxon>Microgastrinae</taxon>
        <taxon>Cotesia</taxon>
    </lineage>
</organism>
<sequence>MAKKYAVIQSRYSDNNYIISTNDLKRLDENKVLKCVNCVNIGEDNLVVRRIGLNLNGVQILDIDDDYKKLQKRYKGQKRLITVKIAGFSPSIQQYKKKGETREKINENSSATVTNDNAVAGPSGLSSSFQNLKRKRKNESCGINSKRVITESAAHYRSMLSASSIENNQIERERQMNSNDGENVINKDNSNLNVVRDQSILNDEISDGGSMINSHHSGDSNEEEAIVGHEKTNDEIDNNMTPTRGISSTSTELGSSISTATRRRKTISSRVRRSPLLQCLRRLENKVNNLVNYLHKPSVGNIGFISGNNARGKQIIPKLQETIKIVNRRTIFVIDDVEFTSEQLATACNSKDMRGRASTIMRHIFTTEEMCNMYLKRRDGVENPRIISDEEIEKIRQISLYLQNKKEIKFADGSKDDIGIYMRDWAGAFCRECRRQNKVPE</sequence>
<feature type="region of interest" description="Disordered" evidence="1">
    <location>
        <begin position="100"/>
        <end position="138"/>
    </location>
</feature>
<evidence type="ECO:0000256" key="1">
    <source>
        <dbReference type="SAM" id="MobiDB-lite"/>
    </source>
</evidence>
<name>A0AAV7HU02_COTGL</name>